<dbReference type="Proteomes" id="UP000244081">
    <property type="component" value="Unassembled WGS sequence"/>
</dbReference>
<dbReference type="EMBL" id="QAYG01000002">
    <property type="protein sequence ID" value="PTW61797.1"/>
    <property type="molecule type" value="Genomic_DNA"/>
</dbReference>
<keyword evidence="1" id="KW-0472">Membrane</keyword>
<reference evidence="3 4" key="1">
    <citation type="submission" date="2018-04" db="EMBL/GenBank/DDBJ databases">
        <title>Genomic Encyclopedia of Archaeal and Bacterial Type Strains, Phase II (KMG-II): from individual species to whole genera.</title>
        <authorList>
            <person name="Goeker M."/>
        </authorList>
    </citation>
    <scope>NUCLEOTIDE SEQUENCE [LARGE SCALE GENOMIC DNA]</scope>
    <source>
        <strain evidence="3 4">DSM 23382</strain>
    </source>
</reference>
<evidence type="ECO:0000313" key="3">
    <source>
        <dbReference type="EMBL" id="PTW61797.1"/>
    </source>
</evidence>
<protein>
    <submittedName>
        <fullName evidence="3">Sulfatase-like protein</fullName>
    </submittedName>
</protein>
<dbReference type="Gene3D" id="3.40.720.10">
    <property type="entry name" value="Alkaline Phosphatase, subunit A"/>
    <property type="match status" value="1"/>
</dbReference>
<dbReference type="InterPro" id="IPR017850">
    <property type="entry name" value="Alkaline_phosphatase_core_sf"/>
</dbReference>
<comment type="caution">
    <text evidence="3">The sequence shown here is derived from an EMBL/GenBank/DDBJ whole genome shotgun (WGS) entry which is preliminary data.</text>
</comment>
<feature type="transmembrane region" description="Helical" evidence="1">
    <location>
        <begin position="22"/>
        <end position="45"/>
    </location>
</feature>
<evidence type="ECO:0000256" key="1">
    <source>
        <dbReference type="SAM" id="Phobius"/>
    </source>
</evidence>
<dbReference type="SUPFAM" id="SSF53649">
    <property type="entry name" value="Alkaline phosphatase-like"/>
    <property type="match status" value="1"/>
</dbReference>
<sequence length="468" mass="51035">MALSETAHSTDDGIVSALSNKYAWLLAFAGVLLPNIPFLALMVFACPKRSGAVVIYLLVAIASRKVPGWATVAMLVAAVTIDTFMVIAGVFDLAPTLLLESIRYAVAFDFFGSTAYLIAASVLVATVAVTAWLLIHFRAQMQSVSLLPAIFMAIAVLAADIAVNTPSKNIDRLFGALYSSDIPFTSAMKKTGFEQSAVTDGHNLLLVVVEGMGAFDAPEHQALLTRLLETRDLEKRYSITTGTSSYFGSTTGAESRELCGSWGDFRDYLGKPHYNCLPARMARAGYETSAFHAFTGNFFKRKAWYPHVGFEHRHFMEDLVADGTDPDPSYCGLTFKGLCDGDVARRVRTYLDTPDGKPRFAYWLTLNTHMPIAPGSGTPRLSCDTDNPFADHMVCDMTEMWMDVMNDIAAIAGDPDLPPTDIVIVGDHTPPMWTRNGRNAFTPGKVAWYALKARATRQVAHTTAASRP</sequence>
<organism evidence="3 4">
    <name type="scientific">Breoghania corrubedonensis</name>
    <dbReference type="NCBI Taxonomy" id="665038"/>
    <lineage>
        <taxon>Bacteria</taxon>
        <taxon>Pseudomonadati</taxon>
        <taxon>Pseudomonadota</taxon>
        <taxon>Alphaproteobacteria</taxon>
        <taxon>Hyphomicrobiales</taxon>
        <taxon>Stappiaceae</taxon>
        <taxon>Breoghania</taxon>
    </lineage>
</organism>
<feature type="transmembrane region" description="Helical" evidence="1">
    <location>
        <begin position="111"/>
        <end position="134"/>
    </location>
</feature>
<gene>
    <name evidence="3" type="ORF">C8N35_102513</name>
</gene>
<keyword evidence="1" id="KW-1133">Transmembrane helix</keyword>
<dbReference type="Pfam" id="PF00884">
    <property type="entry name" value="Sulfatase"/>
    <property type="match status" value="1"/>
</dbReference>
<feature type="transmembrane region" description="Helical" evidence="1">
    <location>
        <begin position="146"/>
        <end position="163"/>
    </location>
</feature>
<dbReference type="AlphaFoldDB" id="A0A2T5VDF1"/>
<feature type="transmembrane region" description="Helical" evidence="1">
    <location>
        <begin position="66"/>
        <end position="91"/>
    </location>
</feature>
<name>A0A2T5VDF1_9HYPH</name>
<evidence type="ECO:0000313" key="4">
    <source>
        <dbReference type="Proteomes" id="UP000244081"/>
    </source>
</evidence>
<evidence type="ECO:0000259" key="2">
    <source>
        <dbReference type="Pfam" id="PF00884"/>
    </source>
</evidence>
<accession>A0A2T5VDF1</accession>
<proteinExistence type="predicted"/>
<dbReference type="OrthoDB" id="5363296at2"/>
<keyword evidence="1" id="KW-0812">Transmembrane</keyword>
<feature type="domain" description="Sulfatase N-terminal" evidence="2">
    <location>
        <begin position="203"/>
        <end position="378"/>
    </location>
</feature>
<keyword evidence="4" id="KW-1185">Reference proteome</keyword>
<dbReference type="InterPro" id="IPR000917">
    <property type="entry name" value="Sulfatase_N"/>
</dbReference>